<dbReference type="InterPro" id="IPR012464">
    <property type="entry name" value="DUF1676"/>
</dbReference>
<organism evidence="2 3">
    <name type="scientific">Psylliodes chrysocephalus</name>
    <dbReference type="NCBI Taxonomy" id="3402493"/>
    <lineage>
        <taxon>Eukaryota</taxon>
        <taxon>Metazoa</taxon>
        <taxon>Ecdysozoa</taxon>
        <taxon>Arthropoda</taxon>
        <taxon>Hexapoda</taxon>
        <taxon>Insecta</taxon>
        <taxon>Pterygota</taxon>
        <taxon>Neoptera</taxon>
        <taxon>Endopterygota</taxon>
        <taxon>Coleoptera</taxon>
        <taxon>Polyphaga</taxon>
        <taxon>Cucujiformia</taxon>
        <taxon>Chrysomeloidea</taxon>
        <taxon>Chrysomelidae</taxon>
        <taxon>Galerucinae</taxon>
        <taxon>Alticini</taxon>
        <taxon>Psylliodes</taxon>
    </lineage>
</organism>
<protein>
    <submittedName>
        <fullName evidence="2">Uncharacterized protein</fullName>
    </submittedName>
</protein>
<keyword evidence="3" id="KW-1185">Reference proteome</keyword>
<evidence type="ECO:0000313" key="3">
    <source>
        <dbReference type="Proteomes" id="UP001153636"/>
    </source>
</evidence>
<evidence type="ECO:0000256" key="1">
    <source>
        <dbReference type="SAM" id="MobiDB-lite"/>
    </source>
</evidence>
<evidence type="ECO:0000313" key="2">
    <source>
        <dbReference type="EMBL" id="CAH1111154.1"/>
    </source>
</evidence>
<name>A0A9P0GCY9_9CUCU</name>
<feature type="region of interest" description="Disordered" evidence="1">
    <location>
        <begin position="24"/>
        <end position="69"/>
    </location>
</feature>
<sequence>MSKRKKVLSGADLQKIANELVFENENSASDFDSDDSVTDPVWKIDPKKNPVSQQDSEESSDEEFNDNNDIENVLRGMVLEEVAKEEEENDTMTDEEVLSLNSGWTEYIKANEIGKICVKDPSFTGVLNCGVETLLKVLDQAVVTKNIEVFPGLSIVRDSSTYLRTSKEFREQLPSNSSERYENLFNLLLRATKRFIEGRSLQIKLSNRTVESVARVLEEGK</sequence>
<dbReference type="OrthoDB" id="8191402at2759"/>
<reference evidence="2" key="1">
    <citation type="submission" date="2022-01" db="EMBL/GenBank/DDBJ databases">
        <authorList>
            <person name="King R."/>
        </authorList>
    </citation>
    <scope>NUCLEOTIDE SEQUENCE</scope>
</reference>
<accession>A0A9P0GCY9</accession>
<feature type="compositionally biased region" description="Acidic residues" evidence="1">
    <location>
        <begin position="55"/>
        <end position="69"/>
    </location>
</feature>
<gene>
    <name evidence="2" type="ORF">PSYICH_LOCUS11004</name>
</gene>
<proteinExistence type="predicted"/>
<dbReference type="EMBL" id="OV651817">
    <property type="protein sequence ID" value="CAH1111154.1"/>
    <property type="molecule type" value="Genomic_DNA"/>
</dbReference>
<dbReference type="Proteomes" id="UP001153636">
    <property type="component" value="Chromosome 5"/>
</dbReference>
<dbReference type="Pfam" id="PF07898">
    <property type="entry name" value="DUF1676"/>
    <property type="match status" value="1"/>
</dbReference>
<dbReference type="AlphaFoldDB" id="A0A9P0GCY9"/>